<dbReference type="GO" id="GO:0009507">
    <property type="term" value="C:chloroplast"/>
    <property type="evidence" value="ECO:0007669"/>
    <property type="project" value="GOC"/>
</dbReference>
<feature type="region of interest" description="Disordered" evidence="1">
    <location>
        <begin position="99"/>
        <end position="166"/>
    </location>
</feature>
<dbReference type="GO" id="GO:1901259">
    <property type="term" value="P:chloroplast rRNA processing"/>
    <property type="evidence" value="ECO:0007669"/>
    <property type="project" value="TreeGrafter"/>
</dbReference>
<dbReference type="GO" id="GO:0003723">
    <property type="term" value="F:RNA binding"/>
    <property type="evidence" value="ECO:0007669"/>
    <property type="project" value="TreeGrafter"/>
</dbReference>
<feature type="compositionally biased region" description="Gly residues" evidence="1">
    <location>
        <begin position="130"/>
        <end position="160"/>
    </location>
</feature>
<dbReference type="Proteomes" id="UP000613740">
    <property type="component" value="Unassembled WGS sequence"/>
</dbReference>
<dbReference type="GO" id="GO:0035770">
    <property type="term" value="C:ribonucleoprotein granule"/>
    <property type="evidence" value="ECO:0007669"/>
    <property type="project" value="TreeGrafter"/>
</dbReference>
<feature type="compositionally biased region" description="Low complexity" evidence="1">
    <location>
        <begin position="101"/>
        <end position="115"/>
    </location>
</feature>
<reference evidence="2" key="1">
    <citation type="journal article" date="2020" name="bioRxiv">
        <title>Comparative genomics of Chlamydomonas.</title>
        <authorList>
            <person name="Craig R.J."/>
            <person name="Hasan A.R."/>
            <person name="Ness R.W."/>
            <person name="Keightley P.D."/>
        </authorList>
    </citation>
    <scope>NUCLEOTIDE SEQUENCE</scope>
    <source>
        <strain evidence="2">CCAP 11/173</strain>
    </source>
</reference>
<dbReference type="GO" id="GO:0000963">
    <property type="term" value="P:mitochondrial RNA processing"/>
    <property type="evidence" value="ECO:0007669"/>
    <property type="project" value="TreeGrafter"/>
</dbReference>
<name>A0A835SWM1_9CHLO</name>
<evidence type="ECO:0000313" key="3">
    <source>
        <dbReference type="Proteomes" id="UP000613740"/>
    </source>
</evidence>
<dbReference type="GO" id="GO:0005759">
    <property type="term" value="C:mitochondrial matrix"/>
    <property type="evidence" value="ECO:0007669"/>
    <property type="project" value="TreeGrafter"/>
</dbReference>
<evidence type="ECO:0000313" key="2">
    <source>
        <dbReference type="EMBL" id="KAG2427221.1"/>
    </source>
</evidence>
<dbReference type="PANTHER" id="PTHR21228">
    <property type="entry name" value="FAST LEU-RICH DOMAIN-CONTAINING"/>
    <property type="match status" value="1"/>
</dbReference>
<protein>
    <recommendedName>
        <fullName evidence="4">RAP domain-containing protein</fullName>
    </recommendedName>
</protein>
<sequence length="512" mass="53557">MLWPLISSNPQQQQWGYFCGPGIYSSSSSVRTGPLTATVGLPRLAGGFGPRCGPAPAALDAGGGPRQQQLQSRLSLPFGSHLLRTVMGRRADQQVIAAAWRDGNSNSNDSDSDSGSGRGDDSGRLSSSRGGRGGRGGGRTLSRGGRGGTGRGGGGSGGGRRPSTCAASSSRAALDISNTAWALAKLEYGVGLEAPAEQQHSYASAVDAAMRPRAMAGAKPQHWSNLLYALARVRHRLPPELLDAGAAAAELRQGNSQACANTLWALAVLRLRHVGLEAAVCGRLGELLKSNPGRASTQHVANSLWALAVFEDRGAAAAALAVQLAHEAVGRPLDSFIPEQLCQLWQAQQELGGEVVAVLGSSPGLQAAMAAAVEAQRGGASSQEDQRANGTTPRQVAAALRRLQQQGRLRNLASVQEEVAVPGVLGPVDIVLRWVEEGQQAAAVAVEFDGPTHYLANRPHDPSAVDGPTALRNRQLARTFGEGRVLCVPYWESTDEQEAYLLQRLQPLCEGG</sequence>
<dbReference type="GO" id="GO:0044528">
    <property type="term" value="P:regulation of mitochondrial mRNA stability"/>
    <property type="evidence" value="ECO:0007669"/>
    <property type="project" value="TreeGrafter"/>
</dbReference>
<dbReference type="EMBL" id="JAEHOD010000102">
    <property type="protein sequence ID" value="KAG2427221.1"/>
    <property type="molecule type" value="Genomic_DNA"/>
</dbReference>
<comment type="caution">
    <text evidence="2">The sequence shown here is derived from an EMBL/GenBank/DDBJ whole genome shotgun (WGS) entry which is preliminary data.</text>
</comment>
<dbReference type="PANTHER" id="PTHR21228:SF40">
    <property type="entry name" value="LD45607P"/>
    <property type="match status" value="1"/>
</dbReference>
<proteinExistence type="predicted"/>
<organism evidence="2 3">
    <name type="scientific">Chlamydomonas schloesseri</name>
    <dbReference type="NCBI Taxonomy" id="2026947"/>
    <lineage>
        <taxon>Eukaryota</taxon>
        <taxon>Viridiplantae</taxon>
        <taxon>Chlorophyta</taxon>
        <taxon>core chlorophytes</taxon>
        <taxon>Chlorophyceae</taxon>
        <taxon>CS clade</taxon>
        <taxon>Chlamydomonadales</taxon>
        <taxon>Chlamydomonadaceae</taxon>
        <taxon>Chlamydomonas</taxon>
    </lineage>
</organism>
<dbReference type="AlphaFoldDB" id="A0A835SWM1"/>
<evidence type="ECO:0000256" key="1">
    <source>
        <dbReference type="SAM" id="MobiDB-lite"/>
    </source>
</evidence>
<gene>
    <name evidence="2" type="ORF">HYH02_014626</name>
</gene>
<dbReference type="OrthoDB" id="547449at2759"/>
<dbReference type="InterPro" id="IPR050870">
    <property type="entry name" value="FAST_kinase"/>
</dbReference>
<keyword evidence="3" id="KW-1185">Reference proteome</keyword>
<evidence type="ECO:0008006" key="4">
    <source>
        <dbReference type="Google" id="ProtNLM"/>
    </source>
</evidence>
<accession>A0A835SWM1</accession>